<evidence type="ECO:0000313" key="3">
    <source>
        <dbReference type="Proteomes" id="UP000050360"/>
    </source>
</evidence>
<name>A0A0P8CFI2_9EURY</name>
<evidence type="ECO:0000313" key="2">
    <source>
        <dbReference type="EMBL" id="SNQ61154.1"/>
    </source>
</evidence>
<accession>A0A0P8CFI2</accession>
<dbReference type="Pfam" id="PF17341">
    <property type="entry name" value="DUF5371"/>
    <property type="match status" value="1"/>
</dbReference>
<dbReference type="RefSeq" id="WP_096205812.1">
    <property type="nucleotide sequence ID" value="NZ_FZMP01000160.1"/>
</dbReference>
<dbReference type="EMBL" id="LKCM01000380">
    <property type="protein sequence ID" value="KPQ41308.1"/>
    <property type="molecule type" value="Genomic_DNA"/>
</dbReference>
<reference evidence="4" key="3">
    <citation type="submission" date="2017-06" db="EMBL/GenBank/DDBJ databases">
        <authorList>
            <person name="Cremers G."/>
        </authorList>
    </citation>
    <scope>NUCLEOTIDE SEQUENCE [LARGE SCALE GENOMIC DNA]</scope>
</reference>
<evidence type="ECO:0008006" key="5">
    <source>
        <dbReference type="Google" id="ProtNLM"/>
    </source>
</evidence>
<evidence type="ECO:0000313" key="1">
    <source>
        <dbReference type="EMBL" id="KPQ41308.1"/>
    </source>
</evidence>
<dbReference type="EMBL" id="FZMP01000160">
    <property type="protein sequence ID" value="SNQ61154.1"/>
    <property type="molecule type" value="Genomic_DNA"/>
</dbReference>
<evidence type="ECO:0000313" key="4">
    <source>
        <dbReference type="Proteomes" id="UP000218615"/>
    </source>
</evidence>
<dbReference type="InterPro" id="IPR020073">
    <property type="entry name" value="Uncharacterised_AF1718"/>
</dbReference>
<dbReference type="Proteomes" id="UP000050360">
    <property type="component" value="Unassembled WGS sequence"/>
</dbReference>
<dbReference type="OrthoDB" id="49892at2157"/>
<protein>
    <recommendedName>
        <fullName evidence="5">DUF5371 domain-containing protein</fullName>
    </recommendedName>
</protein>
<reference evidence="1 3" key="1">
    <citation type="submission" date="2015-09" db="EMBL/GenBank/DDBJ databases">
        <title>A metagenomics-based metabolic model of nitrate-dependent anaerobic oxidation of methane by Methanoperedens-like archaea.</title>
        <authorList>
            <person name="Arshad A."/>
            <person name="Speth D.R."/>
            <person name="De Graaf R.M."/>
            <person name="Op Den Camp H.J."/>
            <person name="Jetten M.S."/>
            <person name="Welte C.U."/>
        </authorList>
    </citation>
    <scope>NUCLEOTIDE SEQUENCE [LARGE SCALE GENOMIC DNA]</scope>
</reference>
<keyword evidence="4" id="KW-1185">Reference proteome</keyword>
<sequence>MAKIMHVQTVLMVEDIDALKAKTGETNTKDALAKAVSHYLECEYTQVQNMWTTKLENVVKNRTKGIYQEEK</sequence>
<proteinExistence type="predicted"/>
<accession>A0A284VPF0</accession>
<gene>
    <name evidence="2" type="ORF">MNV_2420001</name>
    <name evidence="1" type="ORF">MPEBLZ_04143</name>
</gene>
<reference evidence="2" key="2">
    <citation type="submission" date="2017-06" db="EMBL/GenBank/DDBJ databases">
        <authorList>
            <person name="Kim H.J."/>
            <person name="Triplett B.A."/>
        </authorList>
    </citation>
    <scope>NUCLEOTIDE SEQUENCE [LARGE SCALE GENOMIC DNA]</scope>
    <source>
        <strain evidence="2">Mnv1</strain>
    </source>
</reference>
<dbReference type="Proteomes" id="UP000218615">
    <property type="component" value="Unassembled WGS sequence"/>
</dbReference>
<organism evidence="1 3">
    <name type="scientific">Candidatus Methanoperedens nitratireducens</name>
    <dbReference type="NCBI Taxonomy" id="1392998"/>
    <lineage>
        <taxon>Archaea</taxon>
        <taxon>Methanobacteriati</taxon>
        <taxon>Methanobacteriota</taxon>
        <taxon>Stenosarchaea group</taxon>
        <taxon>Methanomicrobia</taxon>
        <taxon>Methanosarcinales</taxon>
        <taxon>ANME-2 cluster</taxon>
        <taxon>Candidatus Methanoperedentaceae</taxon>
        <taxon>Candidatus Methanoperedens</taxon>
    </lineage>
</organism>
<dbReference type="AlphaFoldDB" id="A0A0P8CFI2"/>